<organism evidence="1 2">
    <name type="scientific">Alkanindiges illinoisensis</name>
    <dbReference type="NCBI Taxonomy" id="197183"/>
    <lineage>
        <taxon>Bacteria</taxon>
        <taxon>Pseudomonadati</taxon>
        <taxon>Pseudomonadota</taxon>
        <taxon>Gammaproteobacteria</taxon>
        <taxon>Moraxellales</taxon>
        <taxon>Moraxellaceae</taxon>
        <taxon>Alkanindiges</taxon>
    </lineage>
</organism>
<name>A0A4Y7X9W8_9GAMM</name>
<dbReference type="Proteomes" id="UP000297834">
    <property type="component" value="Unassembled WGS sequence"/>
</dbReference>
<reference evidence="1 2" key="1">
    <citation type="submission" date="2019-03" db="EMBL/GenBank/DDBJ databases">
        <title>Alkanindiges illinoisensis: a potential pathogenic isolated from ascites of a gastric cancer patient with abdominal metastasis.</title>
        <authorList>
            <person name="Hu X."/>
            <person name="Yang B."/>
            <person name="Yan X."/>
            <person name="Lin L."/>
            <person name="Zhao H."/>
            <person name="Zhou F."/>
            <person name="Su B."/>
            <person name="Chen J."/>
            <person name="Rui Y."/>
            <person name="Wang Q."/>
            <person name="Zheng L."/>
        </authorList>
    </citation>
    <scope>NUCLEOTIDE SEQUENCE [LARGE SCALE GENOMIC DNA]</scope>
    <source>
        <strain evidence="1 2">NFYY 23406</strain>
    </source>
</reference>
<proteinExistence type="predicted"/>
<protein>
    <submittedName>
        <fullName evidence="1">Uncharacterized protein</fullName>
    </submittedName>
</protein>
<dbReference type="AlphaFoldDB" id="A0A4Y7X9W8"/>
<dbReference type="EMBL" id="SNTY01000076">
    <property type="protein sequence ID" value="TEU23863.1"/>
    <property type="molecule type" value="Genomic_DNA"/>
</dbReference>
<keyword evidence="2" id="KW-1185">Reference proteome</keyword>
<dbReference type="RefSeq" id="WP_134245574.1">
    <property type="nucleotide sequence ID" value="NZ_SNTY01000076.1"/>
</dbReference>
<dbReference type="OrthoDB" id="10020162at2"/>
<comment type="caution">
    <text evidence="1">The sequence shown here is derived from an EMBL/GenBank/DDBJ whole genome shotgun (WGS) entry which is preliminary data.</text>
</comment>
<evidence type="ECO:0000313" key="2">
    <source>
        <dbReference type="Proteomes" id="UP000297834"/>
    </source>
</evidence>
<gene>
    <name evidence="1" type="ORF">E2B99_13065</name>
</gene>
<evidence type="ECO:0000313" key="1">
    <source>
        <dbReference type="EMBL" id="TEU23863.1"/>
    </source>
</evidence>
<sequence length="291" mass="33582">MLKKDKIYLKIYYPILTFIFLSISTLSHADRIEDVYSRNTQQCSSYLNQKISPDSFDFYAKKLKSIPKIKGEFETTSEYIERSTAKFKDLAIPNILILEIPLDRKFITYDADNKILTYEKYSVDNENTTYADNFTPPGQDLGGMHYIEAWDLHIGRSTLNKKSFTARNVFDKNVLVSQVEITSKSIFDELKSPYSKYKNLDDRPLFKFINLMPHEAKRLKESSRAFAVIFPKSPYFIEAEGPPTTPTITNPLTINYKNQVLVADINCILLTEDDGTVFSSTLEHTKAYLKH</sequence>
<accession>A0A4Y7X9W8</accession>